<dbReference type="PANTHER" id="PTHR45036">
    <property type="entry name" value="METHYLTRANSFERASE LIKE 7B"/>
    <property type="match status" value="1"/>
</dbReference>
<dbReference type="Proteomes" id="UP000019150">
    <property type="component" value="Chromosome"/>
</dbReference>
<dbReference type="GO" id="GO:0008757">
    <property type="term" value="F:S-adenosylmethionine-dependent methyltransferase activity"/>
    <property type="evidence" value="ECO:0007669"/>
    <property type="project" value="InterPro"/>
</dbReference>
<accession>W5TCQ7</accession>
<organism evidence="2 3">
    <name type="scientific">Nocardia nova SH22a</name>
    <dbReference type="NCBI Taxonomy" id="1415166"/>
    <lineage>
        <taxon>Bacteria</taxon>
        <taxon>Bacillati</taxon>
        <taxon>Actinomycetota</taxon>
        <taxon>Actinomycetes</taxon>
        <taxon>Mycobacteriales</taxon>
        <taxon>Nocardiaceae</taxon>
        <taxon>Nocardia</taxon>
    </lineage>
</organism>
<evidence type="ECO:0000259" key="1">
    <source>
        <dbReference type="Pfam" id="PF08241"/>
    </source>
</evidence>
<dbReference type="PANTHER" id="PTHR45036:SF1">
    <property type="entry name" value="METHYLTRANSFERASE LIKE 7A"/>
    <property type="match status" value="1"/>
</dbReference>
<sequence length="257" mass="29041">MANNLVLDVPMMLPHAPYRQILAMRHRGRREWPERAMTRTFPRARLIRMTTATFGQRQFARWYPGFMARVDRAGQADVRRTQLAHAHGRTLEIGVGNGLSLPNYPDDLEELVLLEPNPALRDQLATRDDAPDIPVTIVDGDAHDLDFPDADFDTATASLVFCSLRDPARALGELHRVLRPGGRFLFHEHVRGTGLRGTIQDLATPLQRRLADGCHANRDFESLLEASDFEVTEIEHTRMPTMMPTIVPLVVGTARRR</sequence>
<dbReference type="CDD" id="cd02440">
    <property type="entry name" value="AdoMet_MTases"/>
    <property type="match status" value="1"/>
</dbReference>
<dbReference type="AlphaFoldDB" id="W5TCQ7"/>
<keyword evidence="2" id="KW-0489">Methyltransferase</keyword>
<evidence type="ECO:0000313" key="3">
    <source>
        <dbReference type="Proteomes" id="UP000019150"/>
    </source>
</evidence>
<dbReference type="KEGG" id="nno:NONO_c22390"/>
<dbReference type="PATRIC" id="fig|1415166.3.peg.2280"/>
<keyword evidence="2" id="KW-0808">Transferase</keyword>
<dbReference type="EMBL" id="CP006850">
    <property type="protein sequence ID" value="AHH17037.1"/>
    <property type="molecule type" value="Genomic_DNA"/>
</dbReference>
<dbReference type="eggNOG" id="COG2226">
    <property type="taxonomic scope" value="Bacteria"/>
</dbReference>
<keyword evidence="3" id="KW-1185">Reference proteome</keyword>
<feature type="domain" description="Methyltransferase type 11" evidence="1">
    <location>
        <begin position="91"/>
        <end position="186"/>
    </location>
</feature>
<protein>
    <submittedName>
        <fullName evidence="2">Methylase</fullName>
    </submittedName>
</protein>
<proteinExistence type="predicted"/>
<dbReference type="SUPFAM" id="SSF53335">
    <property type="entry name" value="S-adenosyl-L-methionine-dependent methyltransferases"/>
    <property type="match status" value="1"/>
</dbReference>
<dbReference type="STRING" id="1415166.NONO_c22390"/>
<dbReference type="HOGENOM" id="CLU_037990_6_1_11"/>
<dbReference type="InterPro" id="IPR052356">
    <property type="entry name" value="Thiol_S-MT"/>
</dbReference>
<dbReference type="InterPro" id="IPR013216">
    <property type="entry name" value="Methyltransf_11"/>
</dbReference>
<gene>
    <name evidence="2" type="ORF">NONO_c22390</name>
</gene>
<dbReference type="GO" id="GO:0032259">
    <property type="term" value="P:methylation"/>
    <property type="evidence" value="ECO:0007669"/>
    <property type="project" value="UniProtKB-KW"/>
</dbReference>
<evidence type="ECO:0000313" key="2">
    <source>
        <dbReference type="EMBL" id="AHH17037.1"/>
    </source>
</evidence>
<dbReference type="Gene3D" id="3.40.50.150">
    <property type="entry name" value="Vaccinia Virus protein VP39"/>
    <property type="match status" value="1"/>
</dbReference>
<dbReference type="Pfam" id="PF08241">
    <property type="entry name" value="Methyltransf_11"/>
    <property type="match status" value="1"/>
</dbReference>
<reference evidence="2 3" key="1">
    <citation type="journal article" date="2014" name="Appl. Environ. Microbiol.">
        <title>Insights into the Microbial Degradation of Rubber and Gutta-Percha by Analysis of the Complete Genome of Nocardia nova SH22a.</title>
        <authorList>
            <person name="Luo Q."/>
            <person name="Hiessl S."/>
            <person name="Poehlein A."/>
            <person name="Daniel R."/>
            <person name="Steinbuchel A."/>
        </authorList>
    </citation>
    <scope>NUCLEOTIDE SEQUENCE [LARGE SCALE GENOMIC DNA]</scope>
    <source>
        <strain evidence="2">SH22a</strain>
    </source>
</reference>
<dbReference type="InterPro" id="IPR029063">
    <property type="entry name" value="SAM-dependent_MTases_sf"/>
</dbReference>
<name>W5TCQ7_9NOCA</name>